<organism evidence="1 2">
    <name type="scientific">Zingiber officinale</name>
    <name type="common">Ginger</name>
    <name type="synonym">Amomum zingiber</name>
    <dbReference type="NCBI Taxonomy" id="94328"/>
    <lineage>
        <taxon>Eukaryota</taxon>
        <taxon>Viridiplantae</taxon>
        <taxon>Streptophyta</taxon>
        <taxon>Embryophyta</taxon>
        <taxon>Tracheophyta</taxon>
        <taxon>Spermatophyta</taxon>
        <taxon>Magnoliopsida</taxon>
        <taxon>Liliopsida</taxon>
        <taxon>Zingiberales</taxon>
        <taxon>Zingiberaceae</taxon>
        <taxon>Zingiber</taxon>
    </lineage>
</organism>
<reference evidence="1 2" key="1">
    <citation type="submission" date="2020-08" db="EMBL/GenBank/DDBJ databases">
        <title>Plant Genome Project.</title>
        <authorList>
            <person name="Zhang R.-G."/>
        </authorList>
    </citation>
    <scope>NUCLEOTIDE SEQUENCE [LARGE SCALE GENOMIC DNA]</scope>
    <source>
        <tissue evidence="1">Rhizome</tissue>
    </source>
</reference>
<keyword evidence="2" id="KW-1185">Reference proteome</keyword>
<gene>
    <name evidence="1" type="ORF">ZIOFF_061800</name>
</gene>
<name>A0A8J5F4Q9_ZINOF</name>
<comment type="caution">
    <text evidence="1">The sequence shown here is derived from an EMBL/GenBank/DDBJ whole genome shotgun (WGS) entry which is preliminary data.</text>
</comment>
<proteinExistence type="predicted"/>
<protein>
    <submittedName>
        <fullName evidence="1">Uncharacterized protein</fullName>
    </submittedName>
</protein>
<dbReference type="EMBL" id="JACMSC010000017">
    <property type="protein sequence ID" value="KAG6478358.1"/>
    <property type="molecule type" value="Genomic_DNA"/>
</dbReference>
<evidence type="ECO:0000313" key="2">
    <source>
        <dbReference type="Proteomes" id="UP000734854"/>
    </source>
</evidence>
<dbReference type="AlphaFoldDB" id="A0A8J5F4Q9"/>
<evidence type="ECO:0000313" key="1">
    <source>
        <dbReference type="EMBL" id="KAG6478358.1"/>
    </source>
</evidence>
<dbReference type="Proteomes" id="UP000734854">
    <property type="component" value="Unassembled WGS sequence"/>
</dbReference>
<sequence length="183" mass="19220">MEERLLGSPLRVGDQGEQLPFGCLGVSDTYALNVAAFTATVAAIVRASPKDFRGGLPRVAHLDCLPRLLGSASATDSLGDRPTASHSSRAIANNHPCNVIVATQPSTVSPHHIDNTPMKPTNVAIDAPPLYVVTPCVGCLHFAFVLTRLAKSTVAAIDSDSVFEPLTAYAGYVLADLASDVFH</sequence>
<accession>A0A8J5F4Q9</accession>